<feature type="transmembrane region" description="Helical" evidence="6">
    <location>
        <begin position="217"/>
        <end position="237"/>
    </location>
</feature>
<dbReference type="NCBIfam" id="TIGR00773">
    <property type="entry name" value="NhaA"/>
    <property type="match status" value="1"/>
</dbReference>
<comment type="similarity">
    <text evidence="6">Belongs to the NhaA Na(+)/H(+) (TC 2.A.33) antiporter family.</text>
</comment>
<evidence type="ECO:0000313" key="8">
    <source>
        <dbReference type="Proteomes" id="UP000739538"/>
    </source>
</evidence>
<dbReference type="Pfam" id="PF06965">
    <property type="entry name" value="Na_H_antiport_1"/>
    <property type="match status" value="1"/>
</dbReference>
<keyword evidence="2 6" id="KW-1003">Cell membrane</keyword>
<keyword evidence="6" id="KW-0050">Antiport</keyword>
<keyword evidence="4 6" id="KW-1133">Transmembrane helix</keyword>
<keyword evidence="6" id="KW-0915">Sodium</keyword>
<dbReference type="InterPro" id="IPR004670">
    <property type="entry name" value="NhaA"/>
</dbReference>
<evidence type="ECO:0000256" key="3">
    <source>
        <dbReference type="ARBA" id="ARBA00022692"/>
    </source>
</evidence>
<comment type="caution">
    <text evidence="7">The sequence shown here is derived from an EMBL/GenBank/DDBJ whole genome shotgun (WGS) entry which is preliminary data.</text>
</comment>
<feature type="transmembrane region" description="Helical" evidence="6">
    <location>
        <begin position="20"/>
        <end position="42"/>
    </location>
</feature>
<sequence>MTPTFRRTPAERLVAPLERFLHTQASGGILLLLCTIIALVWANSSFGGSYVELWKKTEVGFTLGGFEISHPLYWWVNDGLMAIFFFVVGLEIKREILIGELSSRRQAILPVAAAFGGMIVPAVLYAIFNREGMASSGWGIPMATDIAFAIGILSLLGKRVPVALKVFLTALAIADDLGAVLVIAFFYTTAVSLQGLAIAGAALIGMIALNRLEVRNILPYLLGGIVLWFGFVISGIHPTVGGVLAALTIPASQRIDIDKFLEVSKRALGRFEADQTRGSDDLPSRVQRDALGELDLATDYVEMPMRRLEDTLHPWVSYLIMPLFALANAGVAIDAGLGKVVTSPVALGVVLGLVVGKPVGIFLFSWVAVKLGVAELPRGVQWRAILGAGSLAGIGFTMSIFIAGLAFGGDDSLLKTSKLAILAASLISGILGSIALVSATRAPDPAAASSHA</sequence>
<feature type="transmembrane region" description="Helical" evidence="6">
    <location>
        <begin position="315"/>
        <end position="333"/>
    </location>
</feature>
<keyword evidence="6" id="KW-0739">Sodium transport</keyword>
<evidence type="ECO:0000313" key="7">
    <source>
        <dbReference type="EMBL" id="MCA9756239.1"/>
    </source>
</evidence>
<evidence type="ECO:0000256" key="4">
    <source>
        <dbReference type="ARBA" id="ARBA00022989"/>
    </source>
</evidence>
<dbReference type="Proteomes" id="UP000739538">
    <property type="component" value="Unassembled WGS sequence"/>
</dbReference>
<accession>A0A956NFY9</accession>
<gene>
    <name evidence="6 7" type="primary">nhaA</name>
    <name evidence="7" type="ORF">KDA27_10575</name>
</gene>
<feature type="transmembrane region" description="Helical" evidence="6">
    <location>
        <begin position="345"/>
        <end position="368"/>
    </location>
</feature>
<evidence type="ECO:0000256" key="1">
    <source>
        <dbReference type="ARBA" id="ARBA00004429"/>
    </source>
</evidence>
<comment type="subcellular location">
    <subcellularLocation>
        <location evidence="1">Cell inner membrane</location>
        <topology evidence="1">Multi-pass membrane protein</topology>
    </subcellularLocation>
    <subcellularLocation>
        <location evidence="6">Cell membrane</location>
        <topology evidence="6">Multi-pass membrane protein</topology>
    </subcellularLocation>
</comment>
<comment type="catalytic activity">
    <reaction evidence="6">
        <text>Na(+)(in) + 2 H(+)(out) = Na(+)(out) + 2 H(+)(in)</text>
        <dbReference type="Rhea" id="RHEA:29251"/>
        <dbReference type="ChEBI" id="CHEBI:15378"/>
        <dbReference type="ChEBI" id="CHEBI:29101"/>
    </reaction>
</comment>
<feature type="transmembrane region" description="Helical" evidence="6">
    <location>
        <begin position="140"/>
        <end position="157"/>
    </location>
</feature>
<dbReference type="HAMAP" id="MF_01844">
    <property type="entry name" value="NhaA"/>
    <property type="match status" value="1"/>
</dbReference>
<proteinExistence type="inferred from homology"/>
<keyword evidence="3 6" id="KW-0812">Transmembrane</keyword>
<feature type="transmembrane region" description="Helical" evidence="6">
    <location>
        <begin position="107"/>
        <end position="128"/>
    </location>
</feature>
<dbReference type="AlphaFoldDB" id="A0A956NFY9"/>
<evidence type="ECO:0000256" key="2">
    <source>
        <dbReference type="ARBA" id="ARBA00022475"/>
    </source>
</evidence>
<evidence type="ECO:0000256" key="6">
    <source>
        <dbReference type="HAMAP-Rule" id="MF_01844"/>
    </source>
</evidence>
<dbReference type="GO" id="GO:0006885">
    <property type="term" value="P:regulation of pH"/>
    <property type="evidence" value="ECO:0007669"/>
    <property type="project" value="UniProtKB-UniRule"/>
</dbReference>
<comment type="function">
    <text evidence="6">Na(+)/H(+) antiporter that extrudes sodium in exchange for external protons.</text>
</comment>
<feature type="transmembrane region" description="Helical" evidence="6">
    <location>
        <begin position="193"/>
        <end position="210"/>
    </location>
</feature>
<evidence type="ECO:0000256" key="5">
    <source>
        <dbReference type="ARBA" id="ARBA00023136"/>
    </source>
</evidence>
<organism evidence="7 8">
    <name type="scientific">Eiseniibacteriota bacterium</name>
    <dbReference type="NCBI Taxonomy" id="2212470"/>
    <lineage>
        <taxon>Bacteria</taxon>
        <taxon>Candidatus Eiseniibacteriota</taxon>
    </lineage>
</organism>
<name>A0A956NFY9_UNCEI</name>
<protein>
    <recommendedName>
        <fullName evidence="6">Na(+)/H(+) antiporter NhaA</fullName>
    </recommendedName>
    <alternativeName>
        <fullName evidence="6">Sodium/proton antiporter NhaA</fullName>
    </alternativeName>
</protein>
<reference evidence="7" key="1">
    <citation type="submission" date="2020-04" db="EMBL/GenBank/DDBJ databases">
        <authorList>
            <person name="Zhang T."/>
        </authorList>
    </citation>
    <scope>NUCLEOTIDE SEQUENCE</scope>
    <source>
        <strain evidence="7">HKST-UBA02</strain>
    </source>
</reference>
<dbReference type="PANTHER" id="PTHR30341">
    <property type="entry name" value="SODIUM ION/PROTON ANTIPORTER NHAA-RELATED"/>
    <property type="match status" value="1"/>
</dbReference>
<reference evidence="7" key="2">
    <citation type="journal article" date="2021" name="Microbiome">
        <title>Successional dynamics and alternative stable states in a saline activated sludge microbial community over 9 years.</title>
        <authorList>
            <person name="Wang Y."/>
            <person name="Ye J."/>
            <person name="Ju F."/>
            <person name="Liu L."/>
            <person name="Boyd J.A."/>
            <person name="Deng Y."/>
            <person name="Parks D.H."/>
            <person name="Jiang X."/>
            <person name="Yin X."/>
            <person name="Woodcroft B.J."/>
            <person name="Tyson G.W."/>
            <person name="Hugenholtz P."/>
            <person name="Polz M.F."/>
            <person name="Zhang T."/>
        </authorList>
    </citation>
    <scope>NUCLEOTIDE SEQUENCE</scope>
    <source>
        <strain evidence="7">HKST-UBA02</strain>
    </source>
</reference>
<feature type="transmembrane region" description="Helical" evidence="6">
    <location>
        <begin position="72"/>
        <end position="92"/>
    </location>
</feature>
<dbReference type="PANTHER" id="PTHR30341:SF0">
    <property type="entry name" value="NA(+)_H(+) ANTIPORTER NHAA"/>
    <property type="match status" value="1"/>
</dbReference>
<keyword evidence="6" id="KW-0813">Transport</keyword>
<keyword evidence="6" id="KW-0406">Ion transport</keyword>
<feature type="transmembrane region" description="Helical" evidence="6">
    <location>
        <begin position="419"/>
        <end position="439"/>
    </location>
</feature>
<keyword evidence="5 6" id="KW-0472">Membrane</keyword>
<dbReference type="Gene3D" id="1.20.1530.10">
    <property type="entry name" value="Na+/H+ antiporter like domain"/>
    <property type="match status" value="1"/>
</dbReference>
<dbReference type="InterPro" id="IPR023171">
    <property type="entry name" value="Na/H_antiporter_dom_sf"/>
</dbReference>
<dbReference type="EMBL" id="JAGQHS010000046">
    <property type="protein sequence ID" value="MCA9756239.1"/>
    <property type="molecule type" value="Genomic_DNA"/>
</dbReference>
<feature type="transmembrane region" description="Helical" evidence="6">
    <location>
        <begin position="380"/>
        <end position="407"/>
    </location>
</feature>
<dbReference type="GO" id="GO:0015385">
    <property type="term" value="F:sodium:proton antiporter activity"/>
    <property type="evidence" value="ECO:0007669"/>
    <property type="project" value="UniProtKB-UniRule"/>
</dbReference>
<dbReference type="GO" id="GO:0005886">
    <property type="term" value="C:plasma membrane"/>
    <property type="evidence" value="ECO:0007669"/>
    <property type="project" value="UniProtKB-SubCell"/>
</dbReference>